<comment type="similarity">
    <text evidence="2">Belongs to the EamA transporter family.</text>
</comment>
<evidence type="ECO:0000313" key="8">
    <source>
        <dbReference type="EMBL" id="MBD2184446.1"/>
    </source>
</evidence>
<comment type="subcellular location">
    <subcellularLocation>
        <location evidence="1">Membrane</location>
        <topology evidence="1">Multi-pass membrane protein</topology>
    </subcellularLocation>
</comment>
<feature type="transmembrane region" description="Helical" evidence="6">
    <location>
        <begin position="173"/>
        <end position="193"/>
    </location>
</feature>
<dbReference type="SUPFAM" id="SSF103481">
    <property type="entry name" value="Multidrug resistance efflux transporter EmrE"/>
    <property type="match status" value="2"/>
</dbReference>
<protein>
    <submittedName>
        <fullName evidence="8">DMT family transporter</fullName>
    </submittedName>
</protein>
<accession>A0A926ZKW7</accession>
<evidence type="ECO:0000256" key="1">
    <source>
        <dbReference type="ARBA" id="ARBA00004141"/>
    </source>
</evidence>
<evidence type="ECO:0000256" key="2">
    <source>
        <dbReference type="ARBA" id="ARBA00007362"/>
    </source>
</evidence>
<proteinExistence type="inferred from homology"/>
<dbReference type="GO" id="GO:0016020">
    <property type="term" value="C:membrane"/>
    <property type="evidence" value="ECO:0007669"/>
    <property type="project" value="UniProtKB-SubCell"/>
</dbReference>
<sequence>MSFINKIPGQAYLWIAVILFAASNSIVRKLAEVGEQHLVAGRNPISPCNVLFVSNICALLVLLVINYRHLKLDLLKQISRREWLATIAVAILSGALAPGFIFQALTLTRVTNVILIGRIEPLLILLLSIWLFKERLDRWEIGGALICFIGAILSFQFQSMGMGSTIGFGRGEFLTLIGICAGMSGNIISKAFLTRIAPEILTIVRMGIATIAFFCLAMYLYGSEHFAEAFSPFLWQWMLVYGALIVAIGQFCWSKGLTNSNLSQASLANSFSPIAGVIAAYFILNEKLTLGDSIAISAIVCGLLLSQMGIRRRTLVATRMTHLNAVRQAETGLGFKGV</sequence>
<evidence type="ECO:0000256" key="3">
    <source>
        <dbReference type="ARBA" id="ARBA00022692"/>
    </source>
</evidence>
<dbReference type="RefSeq" id="WP_190470836.1">
    <property type="nucleotide sequence ID" value="NZ_JACJPW010000083.1"/>
</dbReference>
<feature type="transmembrane region" description="Helical" evidence="6">
    <location>
        <begin position="82"/>
        <end position="101"/>
    </location>
</feature>
<gene>
    <name evidence="8" type="ORF">H6G03_25830</name>
</gene>
<evidence type="ECO:0000259" key="7">
    <source>
        <dbReference type="Pfam" id="PF00892"/>
    </source>
</evidence>
<dbReference type="PANTHER" id="PTHR22911">
    <property type="entry name" value="ACYL-MALONYL CONDENSING ENZYME-RELATED"/>
    <property type="match status" value="1"/>
</dbReference>
<keyword evidence="3 6" id="KW-0812">Transmembrane</keyword>
<feature type="transmembrane region" description="Helical" evidence="6">
    <location>
        <begin position="113"/>
        <end position="132"/>
    </location>
</feature>
<keyword evidence="4 6" id="KW-1133">Transmembrane helix</keyword>
<name>A0A926ZKW7_9CYAN</name>
<organism evidence="8 9">
    <name type="scientific">Aerosakkonema funiforme FACHB-1375</name>
    <dbReference type="NCBI Taxonomy" id="2949571"/>
    <lineage>
        <taxon>Bacteria</taxon>
        <taxon>Bacillati</taxon>
        <taxon>Cyanobacteriota</taxon>
        <taxon>Cyanophyceae</taxon>
        <taxon>Oscillatoriophycideae</taxon>
        <taxon>Aerosakkonematales</taxon>
        <taxon>Aerosakkonemataceae</taxon>
        <taxon>Aerosakkonema</taxon>
    </lineage>
</organism>
<dbReference type="InterPro" id="IPR037185">
    <property type="entry name" value="EmrE-like"/>
</dbReference>
<feature type="domain" description="EamA" evidence="7">
    <location>
        <begin position="176"/>
        <end position="306"/>
    </location>
</feature>
<dbReference type="InterPro" id="IPR000620">
    <property type="entry name" value="EamA_dom"/>
</dbReference>
<feature type="transmembrane region" description="Helical" evidence="6">
    <location>
        <begin position="233"/>
        <end position="253"/>
    </location>
</feature>
<evidence type="ECO:0000256" key="6">
    <source>
        <dbReference type="SAM" id="Phobius"/>
    </source>
</evidence>
<evidence type="ECO:0000256" key="4">
    <source>
        <dbReference type="ARBA" id="ARBA00022989"/>
    </source>
</evidence>
<dbReference type="EMBL" id="JACJPW010000083">
    <property type="protein sequence ID" value="MBD2184446.1"/>
    <property type="molecule type" value="Genomic_DNA"/>
</dbReference>
<feature type="transmembrane region" description="Helical" evidence="6">
    <location>
        <begin position="200"/>
        <end position="221"/>
    </location>
</feature>
<feature type="transmembrane region" description="Helical" evidence="6">
    <location>
        <begin position="12"/>
        <end position="31"/>
    </location>
</feature>
<reference evidence="8" key="2">
    <citation type="submission" date="2020-08" db="EMBL/GenBank/DDBJ databases">
        <authorList>
            <person name="Chen M."/>
            <person name="Teng W."/>
            <person name="Zhao L."/>
            <person name="Hu C."/>
            <person name="Zhou Y."/>
            <person name="Han B."/>
            <person name="Song L."/>
            <person name="Shu W."/>
        </authorList>
    </citation>
    <scope>NUCLEOTIDE SEQUENCE</scope>
    <source>
        <strain evidence="8">FACHB-1375</strain>
    </source>
</reference>
<feature type="transmembrane region" description="Helical" evidence="6">
    <location>
        <begin position="290"/>
        <end position="310"/>
    </location>
</feature>
<evidence type="ECO:0000256" key="5">
    <source>
        <dbReference type="ARBA" id="ARBA00023136"/>
    </source>
</evidence>
<feature type="transmembrane region" description="Helical" evidence="6">
    <location>
        <begin position="139"/>
        <end position="161"/>
    </location>
</feature>
<feature type="transmembrane region" description="Helical" evidence="6">
    <location>
        <begin position="51"/>
        <end position="70"/>
    </location>
</feature>
<reference evidence="8" key="1">
    <citation type="journal article" date="2015" name="ISME J.">
        <title>Draft Genome Sequence of Streptomyces incarnatus NRRL8089, which Produces the Nucleoside Antibiotic Sinefungin.</title>
        <authorList>
            <person name="Oshima K."/>
            <person name="Hattori M."/>
            <person name="Shimizu H."/>
            <person name="Fukuda K."/>
            <person name="Nemoto M."/>
            <person name="Inagaki K."/>
            <person name="Tamura T."/>
        </authorList>
    </citation>
    <scope>NUCLEOTIDE SEQUENCE</scope>
    <source>
        <strain evidence="8">FACHB-1375</strain>
    </source>
</reference>
<dbReference type="PANTHER" id="PTHR22911:SF6">
    <property type="entry name" value="SOLUTE CARRIER FAMILY 35 MEMBER G1"/>
    <property type="match status" value="1"/>
</dbReference>
<dbReference type="Pfam" id="PF00892">
    <property type="entry name" value="EamA"/>
    <property type="match status" value="2"/>
</dbReference>
<evidence type="ECO:0000313" key="9">
    <source>
        <dbReference type="Proteomes" id="UP000641646"/>
    </source>
</evidence>
<dbReference type="AlphaFoldDB" id="A0A926ZKW7"/>
<keyword evidence="5 6" id="KW-0472">Membrane</keyword>
<feature type="domain" description="EamA" evidence="7">
    <location>
        <begin position="43"/>
        <end position="155"/>
    </location>
</feature>
<dbReference type="Proteomes" id="UP000641646">
    <property type="component" value="Unassembled WGS sequence"/>
</dbReference>
<feature type="transmembrane region" description="Helical" evidence="6">
    <location>
        <begin position="265"/>
        <end position="284"/>
    </location>
</feature>
<dbReference type="Gene3D" id="1.10.3730.20">
    <property type="match status" value="1"/>
</dbReference>
<keyword evidence="9" id="KW-1185">Reference proteome</keyword>
<comment type="caution">
    <text evidence="8">The sequence shown here is derived from an EMBL/GenBank/DDBJ whole genome shotgun (WGS) entry which is preliminary data.</text>
</comment>